<evidence type="ECO:0000256" key="12">
    <source>
        <dbReference type="SAM" id="Phobius"/>
    </source>
</evidence>
<dbReference type="PANTHER" id="PTHR15583:SF12">
    <property type="entry name" value="INTERLEUKIN-17 RECEPTOR C"/>
    <property type="match status" value="1"/>
</dbReference>
<proteinExistence type="predicted"/>
<dbReference type="PROSITE" id="PS51534">
    <property type="entry name" value="SEFIR"/>
    <property type="match status" value="1"/>
</dbReference>
<dbReference type="InterPro" id="IPR027841">
    <property type="entry name" value="IL-17_rcpt_C/E_N"/>
</dbReference>
<evidence type="ECO:0000256" key="10">
    <source>
        <dbReference type="ARBA" id="ARBA00023198"/>
    </source>
</evidence>
<keyword evidence="4 12" id="KW-0812">Transmembrane</keyword>
<keyword evidence="9" id="KW-0325">Glycoprotein</keyword>
<dbReference type="GO" id="GO:0005886">
    <property type="term" value="C:plasma membrane"/>
    <property type="evidence" value="ECO:0007669"/>
    <property type="project" value="UniProtKB-SubCell"/>
</dbReference>
<keyword evidence="3" id="KW-1003">Cell membrane</keyword>
<feature type="domain" description="SEFIR" evidence="14">
    <location>
        <begin position="1014"/>
        <end position="1186"/>
    </location>
</feature>
<feature type="chain" id="PRO_5042124462" description="SEFIR domain-containing protein" evidence="13">
    <location>
        <begin position="26"/>
        <end position="1274"/>
    </location>
</feature>
<accession>A0AAD6B051</accession>
<evidence type="ECO:0000256" key="9">
    <source>
        <dbReference type="ARBA" id="ARBA00023180"/>
    </source>
</evidence>
<dbReference type="Gene3D" id="3.40.50.11530">
    <property type="match status" value="2"/>
</dbReference>
<evidence type="ECO:0000256" key="13">
    <source>
        <dbReference type="SAM" id="SignalP"/>
    </source>
</evidence>
<feature type="transmembrane region" description="Helical" evidence="12">
    <location>
        <begin position="358"/>
        <end position="378"/>
    </location>
</feature>
<dbReference type="PANTHER" id="PTHR15583">
    <property type="entry name" value="INTERLEUKIN-17 RECEPTOR"/>
    <property type="match status" value="1"/>
</dbReference>
<dbReference type="EMBL" id="JAPTMU010000012">
    <property type="protein sequence ID" value="KAJ4934168.1"/>
    <property type="molecule type" value="Genomic_DNA"/>
</dbReference>
<comment type="subcellular location">
    <subcellularLocation>
        <location evidence="1">Cell membrane</location>
        <topology evidence="1">Single-pass membrane protein</topology>
    </subcellularLocation>
    <subcellularLocation>
        <location evidence="2">Membrane</location>
        <topology evidence="2">Single-pass type I membrane protein</topology>
    </subcellularLocation>
</comment>
<feature type="region of interest" description="Disordered" evidence="11">
    <location>
        <begin position="756"/>
        <end position="781"/>
    </location>
</feature>
<keyword evidence="7 12" id="KW-0472">Membrane</keyword>
<evidence type="ECO:0000259" key="14">
    <source>
        <dbReference type="PROSITE" id="PS51534"/>
    </source>
</evidence>
<feature type="signal peptide" evidence="13">
    <location>
        <begin position="1"/>
        <end position="25"/>
    </location>
</feature>
<evidence type="ECO:0000256" key="1">
    <source>
        <dbReference type="ARBA" id="ARBA00004162"/>
    </source>
</evidence>
<keyword evidence="6 12" id="KW-1133">Transmembrane helix</keyword>
<evidence type="ECO:0000256" key="7">
    <source>
        <dbReference type="ARBA" id="ARBA00023136"/>
    </source>
</evidence>
<protein>
    <recommendedName>
        <fullName evidence="14">SEFIR domain-containing protein</fullName>
    </recommendedName>
</protein>
<evidence type="ECO:0000256" key="8">
    <source>
        <dbReference type="ARBA" id="ARBA00023170"/>
    </source>
</evidence>
<evidence type="ECO:0000256" key="11">
    <source>
        <dbReference type="SAM" id="MobiDB-lite"/>
    </source>
</evidence>
<evidence type="ECO:0000256" key="5">
    <source>
        <dbReference type="ARBA" id="ARBA00022729"/>
    </source>
</evidence>
<dbReference type="InterPro" id="IPR013568">
    <property type="entry name" value="SEFIR_dom"/>
</dbReference>
<keyword evidence="10" id="KW-0395">Inflammatory response</keyword>
<keyword evidence="5 13" id="KW-0732">Signal</keyword>
<feature type="transmembrane region" description="Helical" evidence="12">
    <location>
        <begin position="972"/>
        <end position="991"/>
    </location>
</feature>
<reference evidence="15" key="1">
    <citation type="submission" date="2022-11" db="EMBL/GenBank/DDBJ databases">
        <title>Chromosome-level genome of Pogonophryne albipinna.</title>
        <authorList>
            <person name="Jo E."/>
        </authorList>
    </citation>
    <scope>NUCLEOTIDE SEQUENCE</scope>
    <source>
        <strain evidence="15">SGF0006</strain>
        <tissue evidence="15">Muscle</tissue>
    </source>
</reference>
<dbReference type="InterPro" id="IPR039465">
    <property type="entry name" value="IL-17_rcpt-like"/>
</dbReference>
<name>A0AAD6B051_9TELE</name>
<organism evidence="15 16">
    <name type="scientific">Pogonophryne albipinna</name>
    <dbReference type="NCBI Taxonomy" id="1090488"/>
    <lineage>
        <taxon>Eukaryota</taxon>
        <taxon>Metazoa</taxon>
        <taxon>Chordata</taxon>
        <taxon>Craniata</taxon>
        <taxon>Vertebrata</taxon>
        <taxon>Euteleostomi</taxon>
        <taxon>Actinopterygii</taxon>
        <taxon>Neopterygii</taxon>
        <taxon>Teleostei</taxon>
        <taxon>Neoteleostei</taxon>
        <taxon>Acanthomorphata</taxon>
        <taxon>Eupercaria</taxon>
        <taxon>Perciformes</taxon>
        <taxon>Notothenioidei</taxon>
        <taxon>Pogonophryne</taxon>
    </lineage>
</organism>
<evidence type="ECO:0000256" key="4">
    <source>
        <dbReference type="ARBA" id="ARBA00022692"/>
    </source>
</evidence>
<evidence type="ECO:0000256" key="2">
    <source>
        <dbReference type="ARBA" id="ARBA00004479"/>
    </source>
</evidence>
<dbReference type="AlphaFoldDB" id="A0AAD6B051"/>
<comment type="caution">
    <text evidence="15">The sequence shown here is derived from an EMBL/GenBank/DDBJ whole genome shotgun (WGS) entry which is preliminary data.</text>
</comment>
<dbReference type="Proteomes" id="UP001219934">
    <property type="component" value="Unassembled WGS sequence"/>
</dbReference>
<keyword evidence="8" id="KW-0675">Receptor</keyword>
<evidence type="ECO:0000313" key="15">
    <source>
        <dbReference type="EMBL" id="KAJ4934168.1"/>
    </source>
</evidence>
<evidence type="ECO:0000256" key="6">
    <source>
        <dbReference type="ARBA" id="ARBA00022989"/>
    </source>
</evidence>
<dbReference type="Pfam" id="PF08357">
    <property type="entry name" value="SEFIR"/>
    <property type="match status" value="2"/>
</dbReference>
<evidence type="ECO:0000256" key="3">
    <source>
        <dbReference type="ARBA" id="ARBA00022475"/>
    </source>
</evidence>
<keyword evidence="16" id="KW-1185">Reference proteome</keyword>
<dbReference type="GO" id="GO:0006954">
    <property type="term" value="P:inflammatory response"/>
    <property type="evidence" value="ECO:0007669"/>
    <property type="project" value="UniProtKB-KW"/>
</dbReference>
<sequence length="1274" mass="141189">MFKSRFTAALALISVVVAPLPLDCATITCREYQGGHEHDDVVGHCPVKLTPAMSKDSEGGNSGCVIVHVWIKTDDPIPDFDLSVNQSSKSILVTVEPGGKVKARWCYQQNGNCVDSAFSSPITIDPSQSRSGLLNFPYLLPCVCVQVFYTHTDARRHKKCPFQNKSHTDVRDVWLSSEVSLYESSLNWSSECPASDLNISASLCWRQNEKLCTPVLNSTLEDRKVGRNLIYNTSAVDKHPQMCLQLSLQGSQEIYCRFEAGMSSWEVYMGPGRQSVVLFITSLAPASFSAQLCVLNERECAPMGQVHSVTIEAYKTKTRIHVPLLFLAEKPCVQVWQSHPALLGRRILCPDYSPDRCGMYAVAALVSVVIVALLGMFIHRLNKSGAAGWLCIREPVLLVCSSEQSAHVSAVCALASILQGELSASVHMALWAQSSQTKNGTEPGTGVADLGPLPWLYGQWEAMREAQGKVLIIWSPEATETYEKWREERANMQRSKRNMREEVEEVSGGRLGKCKREKAAVKKECDDKDWYTQTEPSTVIAPVFAAALACLEGALQECKSQGVALVYFQGLCHSRDIPKAFRGVPRFCLPQDFRGFVQELGGMKRQKRTGKLRWNCLHRLLAKVQSVWLARQLAKRLETLLPQTQGKKTQWPSDTSSLKIISNKTQSRLKLPLAANMARSGTVQEHEPLRVLPCQHLSYLLYVNMLTNLRFMTNQDGTIDVTNVQLKVILCCSATDCEPGLQVLITVQEVDLVKEASDQSGDSSDEEKLSNTNQTAEGTGTVPEPRATVIVCFSSPGSMDFCKTVRFKPSSSGLDQASSQQPKHKRENSNVTDELMVKNHQTGEVIVWPKDDREIILPSKFVVPCMCFQVWWKKHELRKEYCPFLKRQDVLERMQHNMSVSLKESLQESLQRGGGSVLIWNVTAPCRLNAEVSLCKKDPAGGRCEEVKGFRQELHNHTGWTKIRTSRWRWSLPLLIGLLLMSLALLGAYLMQGVLKGYMWRWLKDEDVKGAVGGGHVVLLYPPDDNQALPEMMSHLGSSLLALGFTVSLDLWSQTELSVLGPVPWLHSRLNRLQKQGGKVVLVLTQAAWIRAEEWGARSSERNNPHRDIEETGRSYTASSPCVDVFTASLSCILADYLQGRAGERFVLVQFESLPPEPPGGFRPLPELFRGLHVYSLPSQSLGFLTELAGARQVATASARRKRAGGLRMASRALVQGLSGFTAGTTVLRLAGVSQSCVGVGVEDSGETVPLQQCLIMPPSSTDSSPKLNAMEWV</sequence>
<dbReference type="Pfam" id="PF15037">
    <property type="entry name" value="IL17_R_N"/>
    <property type="match status" value="2"/>
</dbReference>
<evidence type="ECO:0000313" key="16">
    <source>
        <dbReference type="Proteomes" id="UP001219934"/>
    </source>
</evidence>
<gene>
    <name evidence="15" type="ORF">JOQ06_006973</name>
</gene>
<dbReference type="GO" id="GO:0030368">
    <property type="term" value="F:interleukin-17 receptor activity"/>
    <property type="evidence" value="ECO:0007669"/>
    <property type="project" value="InterPro"/>
</dbReference>